<keyword evidence="11" id="KW-0961">Cell wall biogenesis/degradation</keyword>
<protein>
    <submittedName>
        <fullName evidence="14">Carbohydrate esterase family 4 protein</fullName>
    </submittedName>
</protein>
<evidence type="ECO:0000259" key="13">
    <source>
        <dbReference type="PROSITE" id="PS51677"/>
    </source>
</evidence>
<dbReference type="GO" id="GO:0098552">
    <property type="term" value="C:side of membrane"/>
    <property type="evidence" value="ECO:0007669"/>
    <property type="project" value="UniProtKB-KW"/>
</dbReference>
<evidence type="ECO:0000256" key="6">
    <source>
        <dbReference type="ARBA" id="ARBA00022729"/>
    </source>
</evidence>
<dbReference type="PANTHER" id="PTHR46471">
    <property type="entry name" value="CHITIN DEACETYLASE"/>
    <property type="match status" value="1"/>
</dbReference>
<evidence type="ECO:0000256" key="9">
    <source>
        <dbReference type="ARBA" id="ARBA00023277"/>
    </source>
</evidence>
<dbReference type="InterPro" id="IPR011330">
    <property type="entry name" value="Glyco_hydro/deAcase_b/a-brl"/>
</dbReference>
<feature type="signal peptide" evidence="12">
    <location>
        <begin position="1"/>
        <end position="16"/>
    </location>
</feature>
<comment type="subcellular location">
    <subcellularLocation>
        <location evidence="2">Cell membrane</location>
        <topology evidence="2">Lipid-anchor</topology>
        <topology evidence="2">GPI-anchor</topology>
    </subcellularLocation>
</comment>
<keyword evidence="10" id="KW-0449">Lipoprotein</keyword>
<feature type="domain" description="NodB homology" evidence="13">
    <location>
        <begin position="37"/>
        <end position="220"/>
    </location>
</feature>
<dbReference type="GO" id="GO:0046872">
    <property type="term" value="F:metal ion binding"/>
    <property type="evidence" value="ECO:0007669"/>
    <property type="project" value="UniProtKB-KW"/>
</dbReference>
<accession>A0AAD6TYK0</accession>
<evidence type="ECO:0000256" key="3">
    <source>
        <dbReference type="ARBA" id="ARBA00022475"/>
    </source>
</evidence>
<evidence type="ECO:0000256" key="4">
    <source>
        <dbReference type="ARBA" id="ARBA00022622"/>
    </source>
</evidence>
<feature type="chain" id="PRO_5041987545" evidence="12">
    <location>
        <begin position="17"/>
        <end position="249"/>
    </location>
</feature>
<name>A0AAD6TYK0_9AGAR</name>
<evidence type="ECO:0000256" key="8">
    <source>
        <dbReference type="ARBA" id="ARBA00023136"/>
    </source>
</evidence>
<evidence type="ECO:0000256" key="7">
    <source>
        <dbReference type="ARBA" id="ARBA00022801"/>
    </source>
</evidence>
<dbReference type="SUPFAM" id="SSF88713">
    <property type="entry name" value="Glycoside hydrolase/deacetylase"/>
    <property type="match status" value="1"/>
</dbReference>
<evidence type="ECO:0000256" key="1">
    <source>
        <dbReference type="ARBA" id="ARBA00001941"/>
    </source>
</evidence>
<keyword evidence="4" id="KW-0336">GPI-anchor</keyword>
<dbReference type="GO" id="GO:0016810">
    <property type="term" value="F:hydrolase activity, acting on carbon-nitrogen (but not peptide) bonds"/>
    <property type="evidence" value="ECO:0007669"/>
    <property type="project" value="InterPro"/>
</dbReference>
<dbReference type="PANTHER" id="PTHR46471:SF2">
    <property type="entry name" value="CHITIN DEACETYLASE-RELATED"/>
    <property type="match status" value="1"/>
</dbReference>
<dbReference type="EMBL" id="JARJCN010000043">
    <property type="protein sequence ID" value="KAJ7082840.1"/>
    <property type="molecule type" value="Genomic_DNA"/>
</dbReference>
<keyword evidence="6 12" id="KW-0732">Signal</keyword>
<dbReference type="InterPro" id="IPR002509">
    <property type="entry name" value="NODB_dom"/>
</dbReference>
<sequence>MLATVVLSAFAAVGSAFVLSTRDGPFGMVFDHCVVDGSVAMTFDDGPYNYHENISDIMTAAGGHATFFINGQNWGCIYDYQDALKHSFAQGHQIASHTWSHADLTAVDASTMETEINKIDAAIENILGVVPACLRPPYGSYNDAVKAAAAAHSKNLIIWDLDSGDSTGSSASVSKEIYDKGKASRTGNILALNHETSKTTVTEVLQYAIDDLKAYGYTKFVTVAECLNIEPYTSVGPAGTPNYSWHCDW</sequence>
<dbReference type="Pfam" id="PF01522">
    <property type="entry name" value="Polysacc_deac_1"/>
    <property type="match status" value="1"/>
</dbReference>
<proteinExistence type="predicted"/>
<evidence type="ECO:0000256" key="11">
    <source>
        <dbReference type="ARBA" id="ARBA00023316"/>
    </source>
</evidence>
<gene>
    <name evidence="14" type="ORF">B0H15DRAFT_952229</name>
</gene>
<reference evidence="14" key="1">
    <citation type="submission" date="2023-03" db="EMBL/GenBank/DDBJ databases">
        <title>Massive genome expansion in bonnet fungi (Mycena s.s.) driven by repeated elements and novel gene families across ecological guilds.</title>
        <authorList>
            <consortium name="Lawrence Berkeley National Laboratory"/>
            <person name="Harder C.B."/>
            <person name="Miyauchi S."/>
            <person name="Viragh M."/>
            <person name="Kuo A."/>
            <person name="Thoen E."/>
            <person name="Andreopoulos B."/>
            <person name="Lu D."/>
            <person name="Skrede I."/>
            <person name="Drula E."/>
            <person name="Henrissat B."/>
            <person name="Morin E."/>
            <person name="Kohler A."/>
            <person name="Barry K."/>
            <person name="LaButti K."/>
            <person name="Morin E."/>
            <person name="Salamov A."/>
            <person name="Lipzen A."/>
            <person name="Mereny Z."/>
            <person name="Hegedus B."/>
            <person name="Baldrian P."/>
            <person name="Stursova M."/>
            <person name="Weitz H."/>
            <person name="Taylor A."/>
            <person name="Grigoriev I.V."/>
            <person name="Nagy L.G."/>
            <person name="Martin F."/>
            <person name="Kauserud H."/>
        </authorList>
    </citation>
    <scope>NUCLEOTIDE SEQUENCE</scope>
    <source>
        <strain evidence="14">CBHHK173m</strain>
    </source>
</reference>
<keyword evidence="5" id="KW-0479">Metal-binding</keyword>
<keyword evidence="15" id="KW-1185">Reference proteome</keyword>
<dbReference type="GO" id="GO:0005975">
    <property type="term" value="P:carbohydrate metabolic process"/>
    <property type="evidence" value="ECO:0007669"/>
    <property type="project" value="InterPro"/>
</dbReference>
<evidence type="ECO:0000313" key="14">
    <source>
        <dbReference type="EMBL" id="KAJ7082840.1"/>
    </source>
</evidence>
<evidence type="ECO:0000256" key="12">
    <source>
        <dbReference type="SAM" id="SignalP"/>
    </source>
</evidence>
<comment type="caution">
    <text evidence="14">The sequence shown here is derived from an EMBL/GenBank/DDBJ whole genome shotgun (WGS) entry which is preliminary data.</text>
</comment>
<dbReference type="Proteomes" id="UP001222325">
    <property type="component" value="Unassembled WGS sequence"/>
</dbReference>
<organism evidence="14 15">
    <name type="scientific">Mycena belliarum</name>
    <dbReference type="NCBI Taxonomy" id="1033014"/>
    <lineage>
        <taxon>Eukaryota</taxon>
        <taxon>Fungi</taxon>
        <taxon>Dikarya</taxon>
        <taxon>Basidiomycota</taxon>
        <taxon>Agaricomycotina</taxon>
        <taxon>Agaricomycetes</taxon>
        <taxon>Agaricomycetidae</taxon>
        <taxon>Agaricales</taxon>
        <taxon>Marasmiineae</taxon>
        <taxon>Mycenaceae</taxon>
        <taxon>Mycena</taxon>
    </lineage>
</organism>
<dbReference type="Gene3D" id="3.20.20.370">
    <property type="entry name" value="Glycoside hydrolase/deacetylase"/>
    <property type="match status" value="1"/>
</dbReference>
<dbReference type="PROSITE" id="PS51677">
    <property type="entry name" value="NODB"/>
    <property type="match status" value="1"/>
</dbReference>
<evidence type="ECO:0000256" key="2">
    <source>
        <dbReference type="ARBA" id="ARBA00004609"/>
    </source>
</evidence>
<dbReference type="AlphaFoldDB" id="A0AAD6TYK0"/>
<evidence type="ECO:0000256" key="10">
    <source>
        <dbReference type="ARBA" id="ARBA00023288"/>
    </source>
</evidence>
<evidence type="ECO:0000256" key="5">
    <source>
        <dbReference type="ARBA" id="ARBA00022723"/>
    </source>
</evidence>
<keyword evidence="4" id="KW-0325">Glycoprotein</keyword>
<evidence type="ECO:0000313" key="15">
    <source>
        <dbReference type="Proteomes" id="UP001222325"/>
    </source>
</evidence>
<comment type="cofactor">
    <cofactor evidence="1">
        <name>Co(2+)</name>
        <dbReference type="ChEBI" id="CHEBI:48828"/>
    </cofactor>
</comment>
<keyword evidence="8" id="KW-0472">Membrane</keyword>
<dbReference type="GO" id="GO:0005886">
    <property type="term" value="C:plasma membrane"/>
    <property type="evidence" value="ECO:0007669"/>
    <property type="project" value="UniProtKB-SubCell"/>
</dbReference>
<dbReference type="GO" id="GO:0071555">
    <property type="term" value="P:cell wall organization"/>
    <property type="evidence" value="ECO:0007669"/>
    <property type="project" value="UniProtKB-KW"/>
</dbReference>
<keyword evidence="3" id="KW-1003">Cell membrane</keyword>
<keyword evidence="9" id="KW-0119">Carbohydrate metabolism</keyword>
<keyword evidence="7" id="KW-0378">Hydrolase</keyword>